<dbReference type="InterPro" id="IPR047201">
    <property type="entry name" value="ERI-1_3'hExo-like"/>
</dbReference>
<dbReference type="Proteomes" id="UP000003835">
    <property type="component" value="Unassembled WGS sequence"/>
</dbReference>
<proteinExistence type="predicted"/>
<evidence type="ECO:0000256" key="2">
    <source>
        <dbReference type="ARBA" id="ARBA00022801"/>
    </source>
</evidence>
<dbReference type="InterPro" id="IPR013520">
    <property type="entry name" value="Ribonucl_H"/>
</dbReference>
<keyword evidence="1" id="KW-0540">Nuclease</keyword>
<organism evidence="5 6">
    <name type="scientific">Coleofasciculus chthonoplastes PCC 7420</name>
    <dbReference type="NCBI Taxonomy" id="118168"/>
    <lineage>
        <taxon>Bacteria</taxon>
        <taxon>Bacillati</taxon>
        <taxon>Cyanobacteriota</taxon>
        <taxon>Cyanophyceae</taxon>
        <taxon>Coleofasciculales</taxon>
        <taxon>Coleofasciculaceae</taxon>
        <taxon>Coleofasciculus</taxon>
    </lineage>
</organism>
<dbReference type="EMBL" id="DS989884">
    <property type="protein sequence ID" value="EDX70693.1"/>
    <property type="molecule type" value="Genomic_DNA"/>
</dbReference>
<dbReference type="STRING" id="118168.MC7420_5321"/>
<evidence type="ECO:0000313" key="6">
    <source>
        <dbReference type="Proteomes" id="UP000003835"/>
    </source>
</evidence>
<dbReference type="Gene3D" id="3.30.420.10">
    <property type="entry name" value="Ribonuclease H-like superfamily/Ribonuclease H"/>
    <property type="match status" value="1"/>
</dbReference>
<name>B4W546_9CYAN</name>
<evidence type="ECO:0000313" key="5">
    <source>
        <dbReference type="EMBL" id="EDX70693.1"/>
    </source>
</evidence>
<protein>
    <submittedName>
        <fullName evidence="5">Exonuclease superfamily</fullName>
    </submittedName>
</protein>
<dbReference type="AlphaFoldDB" id="B4W546"/>
<dbReference type="RefSeq" id="WP_006106547.1">
    <property type="nucleotide sequence ID" value="NZ_DS989884.1"/>
</dbReference>
<dbReference type="GO" id="GO:0003676">
    <property type="term" value="F:nucleic acid binding"/>
    <property type="evidence" value="ECO:0007669"/>
    <property type="project" value="InterPro"/>
</dbReference>
<dbReference type="SMART" id="SM00479">
    <property type="entry name" value="EXOIII"/>
    <property type="match status" value="1"/>
</dbReference>
<dbReference type="PANTHER" id="PTHR23044">
    <property type="entry name" value="3'-5' EXONUCLEASE ERI1-RELATED"/>
    <property type="match status" value="1"/>
</dbReference>
<dbReference type="eggNOG" id="COG5018">
    <property type="taxonomic scope" value="Bacteria"/>
</dbReference>
<evidence type="ECO:0000256" key="3">
    <source>
        <dbReference type="ARBA" id="ARBA00022839"/>
    </source>
</evidence>
<reference evidence="5 6" key="1">
    <citation type="submission" date="2008-07" db="EMBL/GenBank/DDBJ databases">
        <authorList>
            <person name="Tandeau de Marsac N."/>
            <person name="Ferriera S."/>
            <person name="Johnson J."/>
            <person name="Kravitz S."/>
            <person name="Beeson K."/>
            <person name="Sutton G."/>
            <person name="Rogers Y.-H."/>
            <person name="Friedman R."/>
            <person name="Frazier M."/>
            <person name="Venter J.C."/>
        </authorList>
    </citation>
    <scope>NUCLEOTIDE SEQUENCE [LARGE SCALE GENOMIC DNA]</scope>
    <source>
        <strain evidence="5 6">PCC 7420</strain>
    </source>
</reference>
<dbReference type="InterPro" id="IPR036397">
    <property type="entry name" value="RNaseH_sf"/>
</dbReference>
<evidence type="ECO:0000259" key="4">
    <source>
        <dbReference type="SMART" id="SM00479"/>
    </source>
</evidence>
<feature type="domain" description="Exonuclease" evidence="4">
    <location>
        <begin position="7"/>
        <end position="184"/>
    </location>
</feature>
<dbReference type="InterPro" id="IPR012337">
    <property type="entry name" value="RNaseH-like_sf"/>
</dbReference>
<dbReference type="OrthoDB" id="159416at2"/>
<keyword evidence="2" id="KW-0378">Hydrolase</keyword>
<evidence type="ECO:0000256" key="1">
    <source>
        <dbReference type="ARBA" id="ARBA00022722"/>
    </source>
</evidence>
<dbReference type="SUPFAM" id="SSF53098">
    <property type="entry name" value="Ribonuclease H-like"/>
    <property type="match status" value="1"/>
</dbReference>
<accession>B4W546</accession>
<gene>
    <name evidence="5" type="ORF">MC7420_5321</name>
</gene>
<dbReference type="PANTHER" id="PTHR23044:SF61">
    <property type="entry name" value="3'-5' EXORIBONUCLEASE 1-RELATED"/>
    <property type="match status" value="1"/>
</dbReference>
<keyword evidence="3 5" id="KW-0269">Exonuclease</keyword>
<keyword evidence="6" id="KW-1185">Reference proteome</keyword>
<dbReference type="InterPro" id="IPR051274">
    <property type="entry name" value="3-5_Exoribonuclease"/>
</dbReference>
<sequence length="191" mass="22046">MSRKIDQILVIDVEATCWQGKPPPGQESEIIEIGVCLLDCHSHSAVKTESMLVKPERSTVSEFCTELTTLTQEQVDQGMSFAQACERLQKRYLSHQRVWASYGEYDKNQFQKQCQSFGVEYPFDSRHINVKTWFALAYSLQKEVGMLKALFLLKLSLQGTHHRGVDDAANIGRILSQLLWNQDRRFNRYLD</sequence>
<dbReference type="CDD" id="cd06133">
    <property type="entry name" value="ERI-1_3'hExo_like"/>
    <property type="match status" value="1"/>
</dbReference>
<dbReference type="GO" id="GO:0000175">
    <property type="term" value="F:3'-5'-RNA exonuclease activity"/>
    <property type="evidence" value="ECO:0007669"/>
    <property type="project" value="InterPro"/>
</dbReference>
<dbReference type="Pfam" id="PF00929">
    <property type="entry name" value="RNase_T"/>
    <property type="match status" value="1"/>
</dbReference>
<dbReference type="HOGENOM" id="CLU_037266_5_1_3"/>